<name>A0A392UEQ1_9FABA</name>
<feature type="non-terminal residue" evidence="3">
    <location>
        <position position="1"/>
    </location>
</feature>
<organism evidence="3 4">
    <name type="scientific">Trifolium medium</name>
    <dbReference type="NCBI Taxonomy" id="97028"/>
    <lineage>
        <taxon>Eukaryota</taxon>
        <taxon>Viridiplantae</taxon>
        <taxon>Streptophyta</taxon>
        <taxon>Embryophyta</taxon>
        <taxon>Tracheophyta</taxon>
        <taxon>Spermatophyta</taxon>
        <taxon>Magnoliopsida</taxon>
        <taxon>eudicotyledons</taxon>
        <taxon>Gunneridae</taxon>
        <taxon>Pentapetalae</taxon>
        <taxon>rosids</taxon>
        <taxon>fabids</taxon>
        <taxon>Fabales</taxon>
        <taxon>Fabaceae</taxon>
        <taxon>Papilionoideae</taxon>
        <taxon>50 kb inversion clade</taxon>
        <taxon>NPAAA clade</taxon>
        <taxon>Hologalegina</taxon>
        <taxon>IRL clade</taxon>
        <taxon>Trifolieae</taxon>
        <taxon>Trifolium</taxon>
    </lineage>
</organism>
<comment type="caution">
    <text evidence="3">The sequence shown here is derived from an EMBL/GenBank/DDBJ whole genome shotgun (WGS) entry which is preliminary data.</text>
</comment>
<proteinExistence type="inferred from homology"/>
<evidence type="ECO:0000313" key="4">
    <source>
        <dbReference type="Proteomes" id="UP000265520"/>
    </source>
</evidence>
<reference evidence="3 4" key="1">
    <citation type="journal article" date="2018" name="Front. Plant Sci.">
        <title>Red Clover (Trifolium pratense) and Zigzag Clover (T. medium) - A Picture of Genomic Similarities and Differences.</title>
        <authorList>
            <person name="Dluhosova J."/>
            <person name="Istvanek J."/>
            <person name="Nedelnik J."/>
            <person name="Repkova J."/>
        </authorList>
    </citation>
    <scope>NUCLEOTIDE SEQUENCE [LARGE SCALE GENOMIC DNA]</scope>
    <source>
        <strain evidence="4">cv. 10/8</strain>
        <tissue evidence="3">Leaf</tissue>
    </source>
</reference>
<evidence type="ECO:0000313" key="3">
    <source>
        <dbReference type="EMBL" id="MCI72011.1"/>
    </source>
</evidence>
<dbReference type="InterPro" id="IPR013094">
    <property type="entry name" value="AB_hydrolase_3"/>
</dbReference>
<dbReference type="SUPFAM" id="SSF53474">
    <property type="entry name" value="alpha/beta-Hydrolases"/>
    <property type="match status" value="1"/>
</dbReference>
<protein>
    <submittedName>
        <fullName evidence="3">Putative carboxylesterase 15-like</fullName>
    </submittedName>
</protein>
<accession>A0A392UEQ1</accession>
<keyword evidence="4" id="KW-1185">Reference proteome</keyword>
<dbReference type="Gene3D" id="3.40.50.1820">
    <property type="entry name" value="alpha/beta hydrolase"/>
    <property type="match status" value="1"/>
</dbReference>
<evidence type="ECO:0000256" key="1">
    <source>
        <dbReference type="ARBA" id="ARBA00010515"/>
    </source>
</evidence>
<sequence length="58" mass="6232">ICDSWLEEYGDFDKVFLIGDNSGGNFVHEVAARAGSTDLSPVRLAGAIPIHPAFVRSI</sequence>
<feature type="domain" description="Alpha/beta hydrolase fold-3" evidence="2">
    <location>
        <begin position="5"/>
        <end position="53"/>
    </location>
</feature>
<dbReference type="Proteomes" id="UP000265520">
    <property type="component" value="Unassembled WGS sequence"/>
</dbReference>
<dbReference type="GO" id="GO:0016787">
    <property type="term" value="F:hydrolase activity"/>
    <property type="evidence" value="ECO:0007669"/>
    <property type="project" value="InterPro"/>
</dbReference>
<dbReference type="AlphaFoldDB" id="A0A392UEQ1"/>
<comment type="similarity">
    <text evidence="1">Belongs to the 'GDXG' lipolytic enzyme family.</text>
</comment>
<evidence type="ECO:0000259" key="2">
    <source>
        <dbReference type="Pfam" id="PF07859"/>
    </source>
</evidence>
<dbReference type="InterPro" id="IPR029058">
    <property type="entry name" value="AB_hydrolase_fold"/>
</dbReference>
<dbReference type="Pfam" id="PF07859">
    <property type="entry name" value="Abhydrolase_3"/>
    <property type="match status" value="1"/>
</dbReference>
<dbReference type="EMBL" id="LXQA010808641">
    <property type="protein sequence ID" value="MCI72011.1"/>
    <property type="molecule type" value="Genomic_DNA"/>
</dbReference>